<dbReference type="SUPFAM" id="SSF50692">
    <property type="entry name" value="ADC-like"/>
    <property type="match status" value="1"/>
</dbReference>
<dbReference type="Proteomes" id="UP000789901">
    <property type="component" value="Unassembled WGS sequence"/>
</dbReference>
<evidence type="ECO:0000313" key="2">
    <source>
        <dbReference type="Proteomes" id="UP000789901"/>
    </source>
</evidence>
<protein>
    <submittedName>
        <fullName evidence="1">4878_t:CDS:1</fullName>
    </submittedName>
</protein>
<gene>
    <name evidence="1" type="ORF">GMARGA_LOCUS41609</name>
</gene>
<comment type="caution">
    <text evidence="1">The sequence shown here is derived from an EMBL/GenBank/DDBJ whole genome shotgun (WGS) entry which is preliminary data.</text>
</comment>
<name>A0ABN7XC06_GIGMA</name>
<feature type="non-terminal residue" evidence="1">
    <location>
        <position position="1"/>
    </location>
</feature>
<keyword evidence="2" id="KW-1185">Reference proteome</keyword>
<reference evidence="1 2" key="1">
    <citation type="submission" date="2021-06" db="EMBL/GenBank/DDBJ databases">
        <authorList>
            <person name="Kallberg Y."/>
            <person name="Tangrot J."/>
            <person name="Rosling A."/>
        </authorList>
    </citation>
    <scope>NUCLEOTIDE SEQUENCE [LARGE SCALE GENOMIC DNA]</scope>
    <source>
        <strain evidence="1 2">120-4 pot B 10/14</strain>
    </source>
</reference>
<proteinExistence type="predicted"/>
<dbReference type="InterPro" id="IPR009010">
    <property type="entry name" value="Asp_de-COase-like_dom_sf"/>
</dbReference>
<dbReference type="Gene3D" id="2.40.40.20">
    <property type="match status" value="1"/>
</dbReference>
<dbReference type="EMBL" id="CAJVQB010116092">
    <property type="protein sequence ID" value="CAG8852788.1"/>
    <property type="molecule type" value="Genomic_DNA"/>
</dbReference>
<sequence>LPQNVILELSWHDAKIAQGKAYVGWSGLSSKVDHSETIEIDPQFGEAIGLHNGQKIYVKNFSDILPETSIVVVEPISSDDWEIIGPCAKLSEGVQISVPPKLRNTKNSAEIKDIASNGIFNARIYCLRVLPRAFLFSDLLQPSANDFCTVYIHLSDLTRIGLPNPKI</sequence>
<organism evidence="1 2">
    <name type="scientific">Gigaspora margarita</name>
    <dbReference type="NCBI Taxonomy" id="4874"/>
    <lineage>
        <taxon>Eukaryota</taxon>
        <taxon>Fungi</taxon>
        <taxon>Fungi incertae sedis</taxon>
        <taxon>Mucoromycota</taxon>
        <taxon>Glomeromycotina</taxon>
        <taxon>Glomeromycetes</taxon>
        <taxon>Diversisporales</taxon>
        <taxon>Gigasporaceae</taxon>
        <taxon>Gigaspora</taxon>
    </lineage>
</organism>
<accession>A0ABN7XC06</accession>
<evidence type="ECO:0000313" key="1">
    <source>
        <dbReference type="EMBL" id="CAG8852788.1"/>
    </source>
</evidence>
<feature type="non-terminal residue" evidence="1">
    <location>
        <position position="167"/>
    </location>
</feature>